<name>A0A3E0WG50_9GAMM</name>
<dbReference type="Proteomes" id="UP000256763">
    <property type="component" value="Unassembled WGS sequence"/>
</dbReference>
<dbReference type="AlphaFoldDB" id="A0A3E0WG50"/>
<evidence type="ECO:0000256" key="1">
    <source>
        <dbReference type="SAM" id="MobiDB-lite"/>
    </source>
</evidence>
<proteinExistence type="predicted"/>
<accession>A0A3E0WG50</accession>
<comment type="caution">
    <text evidence="2">The sequence shown here is derived from an EMBL/GenBank/DDBJ whole genome shotgun (WGS) entry which is preliminary data.</text>
</comment>
<dbReference type="EMBL" id="NFZW01000064">
    <property type="protein sequence ID" value="RFA31078.1"/>
    <property type="molecule type" value="Genomic_DNA"/>
</dbReference>
<evidence type="ECO:0000313" key="2">
    <source>
        <dbReference type="EMBL" id="RFA31078.1"/>
    </source>
</evidence>
<organism evidence="2 3">
    <name type="scientific">Alkalilimnicola ehrlichii</name>
    <dbReference type="NCBI Taxonomy" id="351052"/>
    <lineage>
        <taxon>Bacteria</taxon>
        <taxon>Pseudomonadati</taxon>
        <taxon>Pseudomonadota</taxon>
        <taxon>Gammaproteobacteria</taxon>
        <taxon>Chromatiales</taxon>
        <taxon>Ectothiorhodospiraceae</taxon>
        <taxon>Alkalilimnicola</taxon>
    </lineage>
</organism>
<feature type="non-terminal residue" evidence="2">
    <location>
        <position position="1"/>
    </location>
</feature>
<sequence length="61" mass="6457">DRGEGKRKMRVPAEAKGLGAEAEPKGSALFNKTNQITCVGACVEVSDGVRENRGKQPQSSL</sequence>
<gene>
    <name evidence="2" type="ORF">CAL65_22630</name>
</gene>
<protein>
    <submittedName>
        <fullName evidence="2">Uncharacterized protein</fullName>
    </submittedName>
</protein>
<feature type="region of interest" description="Disordered" evidence="1">
    <location>
        <begin position="1"/>
        <end position="23"/>
    </location>
</feature>
<reference evidence="3" key="1">
    <citation type="submission" date="2017-05" db="EMBL/GenBank/DDBJ databases">
        <authorList>
            <person name="Sharma S."/>
            <person name="Sidhu C."/>
            <person name="Pinnaka A.K."/>
        </authorList>
    </citation>
    <scope>NUCLEOTIDE SEQUENCE [LARGE SCALE GENOMIC DNA]</scope>
    <source>
        <strain evidence="3">AK93</strain>
    </source>
</reference>
<keyword evidence="3" id="KW-1185">Reference proteome</keyword>
<evidence type="ECO:0000313" key="3">
    <source>
        <dbReference type="Proteomes" id="UP000256763"/>
    </source>
</evidence>